<dbReference type="InterPro" id="IPR003008">
    <property type="entry name" value="Tubulin_FtsZ_GTPase"/>
</dbReference>
<feature type="compositionally biased region" description="Low complexity" evidence="8">
    <location>
        <begin position="506"/>
        <end position="523"/>
    </location>
</feature>
<comment type="function">
    <text evidence="5 7">Essential cell division protein that forms a contractile ring structure (Z ring) at the future cell division site. The regulation of the ring assembly controls the timing and the location of cell division. One of the functions of the FtsZ ring is to recruit other cell division proteins to the septum to produce a new cell wall between the dividing cells. Binds GTP and shows GTPase activity.</text>
</comment>
<comment type="caution">
    <text evidence="11">The sequence shown here is derived from an EMBL/GenBank/DDBJ whole genome shotgun (WGS) entry which is preliminary data.</text>
</comment>
<feature type="compositionally biased region" description="Polar residues" evidence="8">
    <location>
        <begin position="476"/>
        <end position="485"/>
    </location>
</feature>
<keyword evidence="5" id="KW-0963">Cytoplasm</keyword>
<dbReference type="Gene3D" id="3.40.50.1440">
    <property type="entry name" value="Tubulin/FtsZ, GTPase domain"/>
    <property type="match status" value="1"/>
</dbReference>
<feature type="binding site" evidence="5">
    <location>
        <begin position="105"/>
        <end position="107"/>
    </location>
    <ligand>
        <name>GTP</name>
        <dbReference type="ChEBI" id="CHEBI:37565"/>
    </ligand>
</feature>
<feature type="binding site" evidence="5">
    <location>
        <position position="140"/>
    </location>
    <ligand>
        <name>GTP</name>
        <dbReference type="ChEBI" id="CHEBI:37565"/>
    </ligand>
</feature>
<dbReference type="PROSITE" id="PS01135">
    <property type="entry name" value="FTSZ_2"/>
    <property type="match status" value="1"/>
</dbReference>
<keyword evidence="3 5" id="KW-0342">GTP-binding</keyword>
<evidence type="ECO:0000259" key="10">
    <source>
        <dbReference type="SMART" id="SM00865"/>
    </source>
</evidence>
<dbReference type="GO" id="GO:0051301">
    <property type="term" value="P:cell division"/>
    <property type="evidence" value="ECO:0007669"/>
    <property type="project" value="UniProtKB-KW"/>
</dbReference>
<dbReference type="InterPro" id="IPR037103">
    <property type="entry name" value="Tubulin/FtsZ-like_C"/>
</dbReference>
<dbReference type="PRINTS" id="PR00423">
    <property type="entry name" value="CELLDVISFTSZ"/>
</dbReference>
<dbReference type="Pfam" id="PF12327">
    <property type="entry name" value="FtsZ_C"/>
    <property type="match status" value="1"/>
</dbReference>
<keyword evidence="2 5" id="KW-0547">Nucleotide-binding</keyword>
<evidence type="ECO:0000313" key="12">
    <source>
        <dbReference type="Proteomes" id="UP000295060"/>
    </source>
</evidence>
<evidence type="ECO:0000256" key="4">
    <source>
        <dbReference type="ARBA" id="ARBA00023210"/>
    </source>
</evidence>
<feature type="domain" description="Tubulin/FtsZ 2-layer sandwich" evidence="10">
    <location>
        <begin position="204"/>
        <end position="321"/>
    </location>
</feature>
<dbReference type="InterPro" id="IPR024757">
    <property type="entry name" value="FtsZ_C"/>
</dbReference>
<accession>A0ABY2FM90</accession>
<keyword evidence="12" id="KW-1185">Reference proteome</keyword>
<keyword evidence="5 7" id="KW-0131">Cell cycle</keyword>
<evidence type="ECO:0000313" key="11">
    <source>
        <dbReference type="EMBL" id="TDW94047.1"/>
    </source>
</evidence>
<feature type="binding site" evidence="5">
    <location>
        <begin position="18"/>
        <end position="22"/>
    </location>
    <ligand>
        <name>GTP</name>
        <dbReference type="ChEBI" id="CHEBI:37565"/>
    </ligand>
</feature>
<organism evidence="11 12">
    <name type="scientific">Kribbella pratensis</name>
    <dbReference type="NCBI Taxonomy" id="2512112"/>
    <lineage>
        <taxon>Bacteria</taxon>
        <taxon>Bacillati</taxon>
        <taxon>Actinomycetota</taxon>
        <taxon>Actinomycetes</taxon>
        <taxon>Propionibacteriales</taxon>
        <taxon>Kribbellaceae</taxon>
        <taxon>Kribbella</taxon>
    </lineage>
</organism>
<evidence type="ECO:0000259" key="9">
    <source>
        <dbReference type="SMART" id="SM00864"/>
    </source>
</evidence>
<gene>
    <name evidence="5" type="primary">ftsZ</name>
    <name evidence="11" type="ORF">EV137_1346</name>
</gene>
<evidence type="ECO:0000256" key="3">
    <source>
        <dbReference type="ARBA" id="ARBA00023134"/>
    </source>
</evidence>
<evidence type="ECO:0000256" key="5">
    <source>
        <dbReference type="HAMAP-Rule" id="MF_00909"/>
    </source>
</evidence>
<evidence type="ECO:0000256" key="1">
    <source>
        <dbReference type="ARBA" id="ARBA00009690"/>
    </source>
</evidence>
<keyword evidence="5 7" id="KW-0132">Cell division</keyword>
<dbReference type="EMBL" id="SODU01000001">
    <property type="protein sequence ID" value="TDW94047.1"/>
    <property type="molecule type" value="Genomic_DNA"/>
</dbReference>
<dbReference type="HAMAP" id="MF_00909">
    <property type="entry name" value="FtsZ"/>
    <property type="match status" value="1"/>
</dbReference>
<name>A0ABY2FM90_9ACTN</name>
<dbReference type="InterPro" id="IPR008280">
    <property type="entry name" value="Tub_FtsZ_C"/>
</dbReference>
<feature type="binding site" evidence="5">
    <location>
        <position position="184"/>
    </location>
    <ligand>
        <name>GTP</name>
        <dbReference type="ChEBI" id="CHEBI:37565"/>
    </ligand>
</feature>
<dbReference type="InterPro" id="IPR036525">
    <property type="entry name" value="Tubulin/FtsZ_GTPase_sf"/>
</dbReference>
<feature type="compositionally biased region" description="Acidic residues" evidence="8">
    <location>
        <begin position="532"/>
        <end position="543"/>
    </location>
</feature>
<proteinExistence type="inferred from homology"/>
<dbReference type="PROSITE" id="PS01134">
    <property type="entry name" value="FTSZ_1"/>
    <property type="match status" value="1"/>
</dbReference>
<dbReference type="InterPro" id="IPR000158">
    <property type="entry name" value="Cell_div_FtsZ"/>
</dbReference>
<dbReference type="InterPro" id="IPR020805">
    <property type="entry name" value="Cell_div_FtsZ_CS"/>
</dbReference>
<feature type="compositionally biased region" description="Low complexity" evidence="8">
    <location>
        <begin position="423"/>
        <end position="434"/>
    </location>
</feature>
<feature type="compositionally biased region" description="Low complexity" evidence="8">
    <location>
        <begin position="390"/>
        <end position="415"/>
    </location>
</feature>
<dbReference type="SUPFAM" id="SSF52490">
    <property type="entry name" value="Tubulin nucleotide-binding domain-like"/>
    <property type="match status" value="1"/>
</dbReference>
<feature type="domain" description="Tubulin/FtsZ GTPase" evidence="9">
    <location>
        <begin position="10"/>
        <end position="202"/>
    </location>
</feature>
<sequence>MAAPQNYLALIKVVGIGGGGVNAVNRMIEHGLKGVEFIAINTDAQALLMSDADVKLDIGREETRGLGAGANPAIGQKAAEDHAEEIEEALKGADMVFVTAGEGGGTGTGGAPVVARIARSLGALTIGVVTRPFSFEGKRRATQAEDGIATLREEVDTLIVIPNDRLLTISDRAVSVLDAFKQADQVLLQGVSGITDLITTPGLINVDFADVKAVMSNAGSALMGIGSSRGEDRAVAAAEAAISSPLLEASIEGAHGVLLSIAGGSDLGLFEINEAAQLVSESAHSDANIIFGAVIDDALGDEVRVTVIAAGFDGGMPKRREQAMNQARPQSSRPAAQSYSAPMAGGTTTPAGQQSGQPPTGGPSGGQPSSAQPGGGQQSGGQFSGGQFSGGQAQSGQVPGGQPSAQAGQSQQGPTPGAGQGAGQAQPGAGQPSGVTPGNPATPTDDTVPVPAPTEPRPGAGTTNSARPQAGDGVRTVQSGQQSAQPAPHTPASPSTQHSWPTHGPSNAAGQTGQSAQSAQPSQPVKPKRPEPEEDLDIPDFLK</sequence>
<dbReference type="CDD" id="cd02201">
    <property type="entry name" value="FtsZ_type1"/>
    <property type="match status" value="1"/>
</dbReference>
<dbReference type="PANTHER" id="PTHR30314">
    <property type="entry name" value="CELL DIVISION PROTEIN FTSZ-RELATED"/>
    <property type="match status" value="1"/>
</dbReference>
<protein>
    <recommendedName>
        <fullName evidence="5 6">Cell division protein FtsZ</fullName>
    </recommendedName>
</protein>
<evidence type="ECO:0000256" key="7">
    <source>
        <dbReference type="RuleBase" id="RU000631"/>
    </source>
</evidence>
<feature type="region of interest" description="Disordered" evidence="8">
    <location>
        <begin position="315"/>
        <end position="543"/>
    </location>
</feature>
<dbReference type="SUPFAM" id="SSF55307">
    <property type="entry name" value="Tubulin C-terminal domain-like"/>
    <property type="match status" value="1"/>
</dbReference>
<dbReference type="InterPro" id="IPR018316">
    <property type="entry name" value="Tubulin/FtsZ_2-layer-sand-dom"/>
</dbReference>
<dbReference type="SMART" id="SM00864">
    <property type="entry name" value="Tubulin"/>
    <property type="match status" value="1"/>
</dbReference>
<evidence type="ECO:0000256" key="2">
    <source>
        <dbReference type="ARBA" id="ARBA00022741"/>
    </source>
</evidence>
<dbReference type="Proteomes" id="UP000295060">
    <property type="component" value="Unassembled WGS sequence"/>
</dbReference>
<comment type="similarity">
    <text evidence="1 5 7">Belongs to the FtsZ family.</text>
</comment>
<evidence type="ECO:0000256" key="6">
    <source>
        <dbReference type="NCBIfam" id="TIGR00065"/>
    </source>
</evidence>
<dbReference type="InterPro" id="IPR045061">
    <property type="entry name" value="FtsZ/CetZ"/>
</dbReference>
<comment type="subunit">
    <text evidence="5">Homodimer. Polymerizes to form a dynamic ring structure in a strictly GTP-dependent manner. Interacts directly with several other division proteins.</text>
</comment>
<keyword evidence="4 5" id="KW-0717">Septation</keyword>
<dbReference type="PANTHER" id="PTHR30314:SF3">
    <property type="entry name" value="MITOCHONDRIAL DIVISION PROTEIN FSZA"/>
    <property type="match status" value="1"/>
</dbReference>
<reference evidence="11 12" key="1">
    <citation type="submission" date="2019-03" db="EMBL/GenBank/DDBJ databases">
        <title>Genomic Encyclopedia of Type Strains, Phase III (KMG-III): the genomes of soil and plant-associated and newly described type strains.</title>
        <authorList>
            <person name="Whitman W."/>
        </authorList>
    </citation>
    <scope>NUCLEOTIDE SEQUENCE [LARGE SCALE GENOMIC DNA]</scope>
    <source>
        <strain evidence="11 12">VKMAc-2574</strain>
    </source>
</reference>
<evidence type="ECO:0000256" key="8">
    <source>
        <dbReference type="SAM" id="MobiDB-lite"/>
    </source>
</evidence>
<feature type="compositionally biased region" description="Gly residues" evidence="8">
    <location>
        <begin position="373"/>
        <end position="389"/>
    </location>
</feature>
<dbReference type="Pfam" id="PF00091">
    <property type="entry name" value="Tubulin"/>
    <property type="match status" value="1"/>
</dbReference>
<dbReference type="SMART" id="SM00865">
    <property type="entry name" value="Tubulin_C"/>
    <property type="match status" value="1"/>
</dbReference>
<feature type="compositionally biased region" description="Low complexity" evidence="8">
    <location>
        <begin position="344"/>
        <end position="358"/>
    </location>
</feature>
<dbReference type="NCBIfam" id="TIGR00065">
    <property type="entry name" value="ftsZ"/>
    <property type="match status" value="1"/>
</dbReference>
<comment type="subcellular location">
    <subcellularLocation>
        <location evidence="5">Cytoplasm</location>
    </subcellularLocation>
    <text evidence="5">Assembles at midcell at the inner surface of the cytoplasmic membrane.</text>
</comment>
<feature type="compositionally biased region" description="Polar residues" evidence="8">
    <location>
        <begin position="323"/>
        <end position="340"/>
    </location>
</feature>
<dbReference type="Gene3D" id="3.30.1330.20">
    <property type="entry name" value="Tubulin/FtsZ, C-terminal domain"/>
    <property type="match status" value="1"/>
</dbReference>
<feature type="binding site" evidence="5">
    <location>
        <position position="136"/>
    </location>
    <ligand>
        <name>GTP</name>
        <dbReference type="ChEBI" id="CHEBI:37565"/>
    </ligand>
</feature>